<gene>
    <name evidence="2" type="ORF">LTRI10_LOCUS6862</name>
</gene>
<name>A0AAV2CSH9_9ROSI</name>
<proteinExistence type="predicted"/>
<evidence type="ECO:0008006" key="4">
    <source>
        <dbReference type="Google" id="ProtNLM"/>
    </source>
</evidence>
<accession>A0AAV2CSH9</accession>
<keyword evidence="3" id="KW-1185">Reference proteome</keyword>
<dbReference type="EMBL" id="OZ034814">
    <property type="protein sequence ID" value="CAL1359373.1"/>
    <property type="molecule type" value="Genomic_DNA"/>
</dbReference>
<sequence>MSTGGGRLWLDYFGVGILPLVLLWLPPARMEHWAVRSCEREYGRWDSIARREWWRPTGESVGLGGKRGGGECGGREMDGGGGLTQPASQVVPAARGETTNRGGRRSVCLCLSRLWKRSPIRSGVTSGQRR</sequence>
<feature type="compositionally biased region" description="Gly residues" evidence="1">
    <location>
        <begin position="61"/>
        <end position="72"/>
    </location>
</feature>
<dbReference type="Proteomes" id="UP001497516">
    <property type="component" value="Chromosome 10"/>
</dbReference>
<feature type="region of interest" description="Disordered" evidence="1">
    <location>
        <begin position="59"/>
        <end position="101"/>
    </location>
</feature>
<evidence type="ECO:0000256" key="1">
    <source>
        <dbReference type="SAM" id="MobiDB-lite"/>
    </source>
</evidence>
<dbReference type="AlphaFoldDB" id="A0AAV2CSH9"/>
<organism evidence="2 3">
    <name type="scientific">Linum trigynum</name>
    <dbReference type="NCBI Taxonomy" id="586398"/>
    <lineage>
        <taxon>Eukaryota</taxon>
        <taxon>Viridiplantae</taxon>
        <taxon>Streptophyta</taxon>
        <taxon>Embryophyta</taxon>
        <taxon>Tracheophyta</taxon>
        <taxon>Spermatophyta</taxon>
        <taxon>Magnoliopsida</taxon>
        <taxon>eudicotyledons</taxon>
        <taxon>Gunneridae</taxon>
        <taxon>Pentapetalae</taxon>
        <taxon>rosids</taxon>
        <taxon>fabids</taxon>
        <taxon>Malpighiales</taxon>
        <taxon>Linaceae</taxon>
        <taxon>Linum</taxon>
    </lineage>
</organism>
<evidence type="ECO:0000313" key="3">
    <source>
        <dbReference type="Proteomes" id="UP001497516"/>
    </source>
</evidence>
<protein>
    <recommendedName>
        <fullName evidence="4">Secreted protein</fullName>
    </recommendedName>
</protein>
<evidence type="ECO:0000313" key="2">
    <source>
        <dbReference type="EMBL" id="CAL1359373.1"/>
    </source>
</evidence>
<reference evidence="2 3" key="1">
    <citation type="submission" date="2024-04" db="EMBL/GenBank/DDBJ databases">
        <authorList>
            <person name="Fracassetti M."/>
        </authorList>
    </citation>
    <scope>NUCLEOTIDE SEQUENCE [LARGE SCALE GENOMIC DNA]</scope>
</reference>